<keyword evidence="1" id="KW-0732">Signal</keyword>
<accession>A0A3D8QIM9</accession>
<dbReference type="Gene3D" id="3.40.50.1820">
    <property type="entry name" value="alpha/beta hydrolase"/>
    <property type="match status" value="1"/>
</dbReference>
<evidence type="ECO:0000313" key="4">
    <source>
        <dbReference type="EMBL" id="RDW61639.1"/>
    </source>
</evidence>
<feature type="chain" id="PRO_5017671631" description="AB hydrolase-1 domain-containing protein" evidence="1">
    <location>
        <begin position="20"/>
        <end position="549"/>
    </location>
</feature>
<evidence type="ECO:0000259" key="2">
    <source>
        <dbReference type="Pfam" id="PF00561"/>
    </source>
</evidence>
<feature type="domain" description="AB hydrolase-1" evidence="2">
    <location>
        <begin position="118"/>
        <end position="259"/>
    </location>
</feature>
<protein>
    <recommendedName>
        <fullName evidence="6">AB hydrolase-1 domain-containing protein</fullName>
    </recommendedName>
</protein>
<evidence type="ECO:0000313" key="5">
    <source>
        <dbReference type="Proteomes" id="UP000256328"/>
    </source>
</evidence>
<gene>
    <name evidence="4" type="ORF">BP5796_11531</name>
</gene>
<reference evidence="4 5" key="1">
    <citation type="journal article" date="2018" name="IMA Fungus">
        <title>IMA Genome-F 9: Draft genome sequence of Annulohypoxylon stygium, Aspergillus mulundensis, Berkeleyomyces basicola (syn. Thielaviopsis basicola), Ceratocystis smalleyi, two Cercospora beticola strains, Coleophoma cylindrospora, Fusarium fracticaudum, Phialophora cf. hyalina, and Morchella septimelata.</title>
        <authorList>
            <person name="Wingfield B.D."/>
            <person name="Bills G.F."/>
            <person name="Dong Y."/>
            <person name="Huang W."/>
            <person name="Nel W.J."/>
            <person name="Swalarsk-Parry B.S."/>
            <person name="Vaghefi N."/>
            <person name="Wilken P.M."/>
            <person name="An Z."/>
            <person name="de Beer Z.W."/>
            <person name="De Vos L."/>
            <person name="Chen L."/>
            <person name="Duong T.A."/>
            <person name="Gao Y."/>
            <person name="Hammerbacher A."/>
            <person name="Kikkert J.R."/>
            <person name="Li Y."/>
            <person name="Li H."/>
            <person name="Li K."/>
            <person name="Li Q."/>
            <person name="Liu X."/>
            <person name="Ma X."/>
            <person name="Naidoo K."/>
            <person name="Pethybridge S.J."/>
            <person name="Sun J."/>
            <person name="Steenkamp E.T."/>
            <person name="van der Nest M.A."/>
            <person name="van Wyk S."/>
            <person name="Wingfield M.J."/>
            <person name="Xiong C."/>
            <person name="Yue Q."/>
            <person name="Zhang X."/>
        </authorList>
    </citation>
    <scope>NUCLEOTIDE SEQUENCE [LARGE SCALE GENOMIC DNA]</scope>
    <source>
        <strain evidence="4 5">BP5796</strain>
    </source>
</reference>
<evidence type="ECO:0000259" key="3">
    <source>
        <dbReference type="Pfam" id="PF08386"/>
    </source>
</evidence>
<proteinExistence type="predicted"/>
<dbReference type="SUPFAM" id="SSF53474">
    <property type="entry name" value="alpha/beta-Hydrolases"/>
    <property type="match status" value="1"/>
</dbReference>
<keyword evidence="5" id="KW-1185">Reference proteome</keyword>
<dbReference type="InterPro" id="IPR013595">
    <property type="entry name" value="Pept_S33_TAP-like_C"/>
</dbReference>
<dbReference type="Pfam" id="PF08386">
    <property type="entry name" value="Abhydrolase_4"/>
    <property type="match status" value="1"/>
</dbReference>
<feature type="signal peptide" evidence="1">
    <location>
        <begin position="1"/>
        <end position="19"/>
    </location>
</feature>
<evidence type="ECO:0008006" key="6">
    <source>
        <dbReference type="Google" id="ProtNLM"/>
    </source>
</evidence>
<feature type="domain" description="Peptidase S33 tripeptidyl aminopeptidase-like C-terminal" evidence="3">
    <location>
        <begin position="418"/>
        <end position="510"/>
    </location>
</feature>
<organism evidence="4 5">
    <name type="scientific">Coleophoma crateriformis</name>
    <dbReference type="NCBI Taxonomy" id="565419"/>
    <lineage>
        <taxon>Eukaryota</taxon>
        <taxon>Fungi</taxon>
        <taxon>Dikarya</taxon>
        <taxon>Ascomycota</taxon>
        <taxon>Pezizomycotina</taxon>
        <taxon>Leotiomycetes</taxon>
        <taxon>Helotiales</taxon>
        <taxon>Dermateaceae</taxon>
        <taxon>Coleophoma</taxon>
    </lineage>
</organism>
<comment type="caution">
    <text evidence="4">The sequence shown here is derived from an EMBL/GenBank/DDBJ whole genome shotgun (WGS) entry which is preliminary data.</text>
</comment>
<dbReference type="InterPro" id="IPR000073">
    <property type="entry name" value="AB_hydrolase_1"/>
</dbReference>
<evidence type="ECO:0000256" key="1">
    <source>
        <dbReference type="SAM" id="SignalP"/>
    </source>
</evidence>
<sequence>MVSLQRIFILSVFHTLVAAGLDSNASTIRWVDCKDNVPSEAIFDSTGIDLDNLPSTLHCGQIDVPMDYAKPLSSNNTITLGLAMYRPKNPKGVIFYNPGGSDPAAVAAWDFALNQTDMFSGLETFDLMMMDVRGTYSSNQLNVSLDAFTTLFGSYPTTLEEFRVMQNASRNMAQSWIDSSSPPGIVQFVGTKEVVQDYERIRQALGYAKIDFIGASYGSFRAAQYAATFPAHVGRFVLDAVTPHGRSEFDKAQDAVAAINRGMLRVDAYCQQTVTCPFHSQGNGSVIKVFQQIVEAAKTTPLNFCINATSCEPIITSYDVRQAVFDSLSGIPDFPQIIQSLAEASEGNGTSYGGGSSDSILGVLAVPLECNDQGNSLTVIKSVLDELMFLDSQLHNFSYFQESLSAGLKNDITGIGMNNVWLLQLACSAWPFPPAPQQPLRLSSPMLLVTADFDADAPTEWTTFAWDQIPNSGLIVRHGDDHVSFQLQHQCSTTLTKEYLRTGALPSPGKLPLISVYAPRTERDAIYNPYSVPTEPSVNETSTCFDSCV</sequence>
<dbReference type="Pfam" id="PF00561">
    <property type="entry name" value="Abhydrolase_1"/>
    <property type="match status" value="1"/>
</dbReference>
<dbReference type="EMBL" id="PDLN01000018">
    <property type="protein sequence ID" value="RDW61639.1"/>
    <property type="molecule type" value="Genomic_DNA"/>
</dbReference>
<dbReference type="OrthoDB" id="425534at2759"/>
<dbReference type="InterPro" id="IPR029058">
    <property type="entry name" value="AB_hydrolase_fold"/>
</dbReference>
<dbReference type="Proteomes" id="UP000256328">
    <property type="component" value="Unassembled WGS sequence"/>
</dbReference>
<name>A0A3D8QIM9_9HELO</name>
<dbReference type="AlphaFoldDB" id="A0A3D8QIM9"/>